<dbReference type="SUPFAM" id="SSF52540">
    <property type="entry name" value="P-loop containing nucleoside triphosphate hydrolases"/>
    <property type="match status" value="1"/>
</dbReference>
<evidence type="ECO:0000256" key="7">
    <source>
        <dbReference type="ARBA" id="ARBA00007490"/>
    </source>
</evidence>
<dbReference type="Pfam" id="PF02283">
    <property type="entry name" value="CobU"/>
    <property type="match status" value="1"/>
</dbReference>
<evidence type="ECO:0000256" key="6">
    <source>
        <dbReference type="ARBA" id="ARBA00005159"/>
    </source>
</evidence>
<evidence type="ECO:0000313" key="15">
    <source>
        <dbReference type="EMBL" id="GAA3907834.1"/>
    </source>
</evidence>
<comment type="catalytic activity">
    <reaction evidence="2 14">
        <text>adenosylcob(III)inamide phosphate + GTP + H(+) = adenosylcob(III)inamide-GDP + diphosphate</text>
        <dbReference type="Rhea" id="RHEA:22712"/>
        <dbReference type="ChEBI" id="CHEBI:15378"/>
        <dbReference type="ChEBI" id="CHEBI:33019"/>
        <dbReference type="ChEBI" id="CHEBI:37565"/>
        <dbReference type="ChEBI" id="CHEBI:58502"/>
        <dbReference type="ChEBI" id="CHEBI:60487"/>
        <dbReference type="EC" id="2.7.7.62"/>
    </reaction>
</comment>
<comment type="function">
    <text evidence="4 14">Catalyzes ATP-dependent phosphorylation of adenosylcobinamide and addition of GMP to adenosylcobinamide phosphate.</text>
</comment>
<comment type="pathway">
    <text evidence="5 14">Cofactor biosynthesis; adenosylcobalamin biosynthesis; adenosylcobalamin from cob(II)yrinate a,c-diamide: step 6/7.</text>
</comment>
<keyword evidence="13 14" id="KW-0342">GTP-binding</keyword>
<comment type="catalytic activity">
    <reaction evidence="3">
        <text>adenosylcob(III)inamide + GTP = adenosylcob(III)inamide phosphate + GDP + H(+)</text>
        <dbReference type="Rhea" id="RHEA:15765"/>
        <dbReference type="ChEBI" id="CHEBI:2480"/>
        <dbReference type="ChEBI" id="CHEBI:15378"/>
        <dbReference type="ChEBI" id="CHEBI:37565"/>
        <dbReference type="ChEBI" id="CHEBI:58189"/>
        <dbReference type="ChEBI" id="CHEBI:58502"/>
        <dbReference type="EC" id="2.7.1.156"/>
    </reaction>
</comment>
<dbReference type="EC" id="2.7.7.62" evidence="14"/>
<evidence type="ECO:0000256" key="13">
    <source>
        <dbReference type="ARBA" id="ARBA00023134"/>
    </source>
</evidence>
<proteinExistence type="inferred from homology"/>
<keyword evidence="16" id="KW-1185">Reference proteome</keyword>
<dbReference type="PANTHER" id="PTHR34848:SF1">
    <property type="entry name" value="BIFUNCTIONAL ADENOSYLCOBALAMIN BIOSYNTHESIS PROTEIN COBU"/>
    <property type="match status" value="1"/>
</dbReference>
<sequence length="196" mass="20716">MLVFVSGGARSGKSAVAEAAVRRAAGEKPAYYVATANVSDGEMAERVARHRRSRGEGWVTLEAPLALASAIAQVPGGGVGLIDCLTLWASQVLYPPADSARHPTPEQALADLAACLEDARRRGVALVIVSNDLNEALLPTGDASAETWRYVDFLQRAHRLVAGRADSVLEVVAGGCVEWKPESRAGSRPFQGDAKR</sequence>
<keyword evidence="11 14" id="KW-0418">Kinase</keyword>
<keyword evidence="8 14" id="KW-0169">Cobalamin biosynthesis</keyword>
<dbReference type="InterPro" id="IPR027417">
    <property type="entry name" value="P-loop_NTPase"/>
</dbReference>
<name>A0ABP7LSL0_9GAMM</name>
<evidence type="ECO:0000256" key="8">
    <source>
        <dbReference type="ARBA" id="ARBA00022573"/>
    </source>
</evidence>
<evidence type="ECO:0000256" key="2">
    <source>
        <dbReference type="ARBA" id="ARBA00000711"/>
    </source>
</evidence>
<evidence type="ECO:0000256" key="9">
    <source>
        <dbReference type="ARBA" id="ARBA00022679"/>
    </source>
</evidence>
<dbReference type="Proteomes" id="UP001500133">
    <property type="component" value="Unassembled WGS sequence"/>
</dbReference>
<comment type="pathway">
    <text evidence="6 14">Cofactor biosynthesis; adenosylcobalamin biosynthesis; adenosylcobalamin from cob(II)yrinate a,c-diamide: step 5/7.</text>
</comment>
<evidence type="ECO:0000256" key="11">
    <source>
        <dbReference type="ARBA" id="ARBA00022777"/>
    </source>
</evidence>
<evidence type="ECO:0000313" key="16">
    <source>
        <dbReference type="Proteomes" id="UP001500133"/>
    </source>
</evidence>
<dbReference type="EC" id="2.7.1.156" evidence="14"/>
<evidence type="ECO:0000256" key="4">
    <source>
        <dbReference type="ARBA" id="ARBA00003889"/>
    </source>
</evidence>
<comment type="similarity">
    <text evidence="7 14">Belongs to the CobU/CobP family.</text>
</comment>
<keyword evidence="10 14" id="KW-0547">Nucleotide-binding</keyword>
<accession>A0ABP7LSL0</accession>
<evidence type="ECO:0000256" key="14">
    <source>
        <dbReference type="PIRNR" id="PIRNR006135"/>
    </source>
</evidence>
<dbReference type="PANTHER" id="PTHR34848">
    <property type="match status" value="1"/>
</dbReference>
<dbReference type="EMBL" id="BAAAZT010000074">
    <property type="protein sequence ID" value="GAA3907834.1"/>
    <property type="molecule type" value="Genomic_DNA"/>
</dbReference>
<keyword evidence="9 14" id="KW-0808">Transferase</keyword>
<protein>
    <recommendedName>
        <fullName evidence="14">Bifunctional adenosylcobalamin biosynthesis protein</fullName>
        <ecNumber evidence="14">2.7.1.156</ecNumber>
        <ecNumber evidence="14">2.7.7.62</ecNumber>
    </recommendedName>
</protein>
<evidence type="ECO:0000256" key="12">
    <source>
        <dbReference type="ARBA" id="ARBA00022840"/>
    </source>
</evidence>
<dbReference type="GO" id="GO:0016779">
    <property type="term" value="F:nucleotidyltransferase activity"/>
    <property type="evidence" value="ECO:0007669"/>
    <property type="project" value="UniProtKB-KW"/>
</dbReference>
<evidence type="ECO:0000256" key="5">
    <source>
        <dbReference type="ARBA" id="ARBA00004692"/>
    </source>
</evidence>
<dbReference type="InterPro" id="IPR003203">
    <property type="entry name" value="CobU/CobP"/>
</dbReference>
<gene>
    <name evidence="15" type="primary">cobU</name>
    <name evidence="15" type="ORF">GCM10022228_17760</name>
</gene>
<evidence type="ECO:0000256" key="3">
    <source>
        <dbReference type="ARBA" id="ARBA00001522"/>
    </source>
</evidence>
<evidence type="ECO:0000256" key="1">
    <source>
        <dbReference type="ARBA" id="ARBA00000312"/>
    </source>
</evidence>
<comment type="catalytic activity">
    <reaction evidence="1 14">
        <text>adenosylcob(III)inamide + ATP = adenosylcob(III)inamide phosphate + ADP + H(+)</text>
        <dbReference type="Rhea" id="RHEA:15769"/>
        <dbReference type="ChEBI" id="CHEBI:2480"/>
        <dbReference type="ChEBI" id="CHEBI:15378"/>
        <dbReference type="ChEBI" id="CHEBI:30616"/>
        <dbReference type="ChEBI" id="CHEBI:58502"/>
        <dbReference type="ChEBI" id="CHEBI:456216"/>
        <dbReference type="EC" id="2.7.1.156"/>
    </reaction>
</comment>
<dbReference type="GO" id="GO:0016301">
    <property type="term" value="F:kinase activity"/>
    <property type="evidence" value="ECO:0007669"/>
    <property type="project" value="UniProtKB-KW"/>
</dbReference>
<comment type="caution">
    <text evidence="15">The sequence shown here is derived from an EMBL/GenBank/DDBJ whole genome shotgun (WGS) entry which is preliminary data.</text>
</comment>
<keyword evidence="15" id="KW-0548">Nucleotidyltransferase</keyword>
<dbReference type="Gene3D" id="3.40.50.300">
    <property type="entry name" value="P-loop containing nucleotide triphosphate hydrolases"/>
    <property type="match status" value="1"/>
</dbReference>
<dbReference type="PIRSF" id="PIRSF006135">
    <property type="entry name" value="CobU"/>
    <property type="match status" value="1"/>
</dbReference>
<keyword evidence="12 14" id="KW-0067">ATP-binding</keyword>
<reference evidence="16" key="1">
    <citation type="journal article" date="2019" name="Int. J. Syst. Evol. Microbiol.">
        <title>The Global Catalogue of Microorganisms (GCM) 10K type strain sequencing project: providing services to taxonomists for standard genome sequencing and annotation.</title>
        <authorList>
            <consortium name="The Broad Institute Genomics Platform"/>
            <consortium name="The Broad Institute Genome Sequencing Center for Infectious Disease"/>
            <person name="Wu L."/>
            <person name="Ma J."/>
        </authorList>
    </citation>
    <scope>NUCLEOTIDE SEQUENCE [LARGE SCALE GENOMIC DNA]</scope>
    <source>
        <strain evidence="16">JCM 16914</strain>
    </source>
</reference>
<dbReference type="RefSeq" id="WP_344704477.1">
    <property type="nucleotide sequence ID" value="NZ_BAAAZT010000074.1"/>
</dbReference>
<organism evidence="15 16">
    <name type="scientific">Halomonas cibimaris</name>
    <dbReference type="NCBI Taxonomy" id="657012"/>
    <lineage>
        <taxon>Bacteria</taxon>
        <taxon>Pseudomonadati</taxon>
        <taxon>Pseudomonadota</taxon>
        <taxon>Gammaproteobacteria</taxon>
        <taxon>Oceanospirillales</taxon>
        <taxon>Halomonadaceae</taxon>
        <taxon>Halomonas</taxon>
    </lineage>
</organism>
<evidence type="ECO:0000256" key="10">
    <source>
        <dbReference type="ARBA" id="ARBA00022741"/>
    </source>
</evidence>